<proteinExistence type="predicted"/>
<gene>
    <name evidence="5" type="ORF">H0267_00945</name>
</gene>
<evidence type="ECO:0000256" key="2">
    <source>
        <dbReference type="SAM" id="SignalP"/>
    </source>
</evidence>
<feature type="domain" description="Intracellular proteinase inhibitor BsuPI" evidence="4">
    <location>
        <begin position="59"/>
        <end position="154"/>
    </location>
</feature>
<evidence type="ECO:0008006" key="7">
    <source>
        <dbReference type="Google" id="ProtNLM"/>
    </source>
</evidence>
<evidence type="ECO:0000313" key="6">
    <source>
        <dbReference type="Proteomes" id="UP000614490"/>
    </source>
</evidence>
<evidence type="ECO:0000259" key="4">
    <source>
        <dbReference type="Pfam" id="PF12690"/>
    </source>
</evidence>
<feature type="chain" id="PRO_5038582268" description="Immunoglobulin-like domain of spore germination" evidence="2">
    <location>
        <begin position="24"/>
        <end position="296"/>
    </location>
</feature>
<dbReference type="Gene3D" id="2.60.40.2360">
    <property type="entry name" value="Intracellular proteinase inhibitor BsuPI"/>
    <property type="match status" value="1"/>
</dbReference>
<dbReference type="PROSITE" id="PS51257">
    <property type="entry name" value="PROKAR_LIPOPROTEIN"/>
    <property type="match status" value="1"/>
</dbReference>
<protein>
    <recommendedName>
        <fullName evidence="7">Immunoglobulin-like domain of spore germination</fullName>
    </recommendedName>
</protein>
<comment type="caution">
    <text evidence="5">The sequence shown here is derived from an EMBL/GenBank/DDBJ whole genome shotgun (WGS) entry which is preliminary data.</text>
</comment>
<dbReference type="RefSeq" id="WP_197315412.1">
    <property type="nucleotide sequence ID" value="NZ_JADZSC010000001.1"/>
</dbReference>
<keyword evidence="2" id="KW-0732">Signal</keyword>
<dbReference type="InterPro" id="IPR020481">
    <property type="entry name" value="Intracell_prot_inh_BsuPI"/>
</dbReference>
<dbReference type="AlphaFoldDB" id="A0A931MTV8"/>
<dbReference type="InterPro" id="IPR018911">
    <property type="entry name" value="Gmad2_Ig-like_dom"/>
</dbReference>
<evidence type="ECO:0000256" key="1">
    <source>
        <dbReference type="SAM" id="MobiDB-lite"/>
    </source>
</evidence>
<reference evidence="5 6" key="1">
    <citation type="journal article" date="2005" name="Int. J. Syst. Evol. Microbiol.">
        <title>Halobacillus yeomjeoni sp. nov., isolated from a marine solar saltern in Korea.</title>
        <authorList>
            <person name="Yoon J.H."/>
            <person name="Kang S.J."/>
            <person name="Lee C.H."/>
            <person name="Oh H.W."/>
            <person name="Oh T.K."/>
        </authorList>
    </citation>
    <scope>NUCLEOTIDE SEQUENCE [LARGE SCALE GENOMIC DNA]</scope>
    <source>
        <strain evidence="5 6">KCTC 3957</strain>
    </source>
</reference>
<name>A0A931MTV8_9BACI</name>
<feature type="compositionally biased region" description="Basic and acidic residues" evidence="1">
    <location>
        <begin position="25"/>
        <end position="37"/>
    </location>
</feature>
<evidence type="ECO:0000313" key="5">
    <source>
        <dbReference type="EMBL" id="MBH0228764.1"/>
    </source>
</evidence>
<feature type="region of interest" description="Disordered" evidence="1">
    <location>
        <begin position="276"/>
        <end position="296"/>
    </location>
</feature>
<dbReference type="Pfam" id="PF12690">
    <property type="entry name" value="BsuPI"/>
    <property type="match status" value="1"/>
</dbReference>
<feature type="region of interest" description="Disordered" evidence="1">
    <location>
        <begin position="25"/>
        <end position="47"/>
    </location>
</feature>
<evidence type="ECO:0000259" key="3">
    <source>
        <dbReference type="Pfam" id="PF10648"/>
    </source>
</evidence>
<dbReference type="InterPro" id="IPR038144">
    <property type="entry name" value="IPI"/>
</dbReference>
<organism evidence="5 6">
    <name type="scientific">Halobacillus yeomjeoni</name>
    <dbReference type="NCBI Taxonomy" id="311194"/>
    <lineage>
        <taxon>Bacteria</taxon>
        <taxon>Bacillati</taxon>
        <taxon>Bacillota</taxon>
        <taxon>Bacilli</taxon>
        <taxon>Bacillales</taxon>
        <taxon>Bacillaceae</taxon>
        <taxon>Halobacillus</taxon>
    </lineage>
</organism>
<feature type="domain" description="Bacterial spore germination immunoglobulin-like" evidence="3">
    <location>
        <begin position="208"/>
        <end position="280"/>
    </location>
</feature>
<sequence length="296" mass="32337">MKKRTAIMMGVLAFGLIACGADAEKESAEAQNKKEETVETSSNNPEPEIDVEKLIEQLSMDVGIDASEDAVSFDFSLKNTGDSPVILGFTSSQKYEIKVNNSEGDSVYTFSSDKMFTQELTTEELGSGESLTATETWTNVKEQGEYEATITFLVDTINDQSLEAVPYQVTQSFTVNDENSAQSDNEKGKTYGKGQAFREVTVSGENGSYVIQGEARVFEGSFLYSVEDGHNVIIEPTPVQVSDGAPAWSSFELNIDVPEDKRPDFGLVTLTLFEESSKDGKPTNVNNIPLESFPSE</sequence>
<feature type="signal peptide" evidence="2">
    <location>
        <begin position="1"/>
        <end position="23"/>
    </location>
</feature>
<accession>A0A931MTV8</accession>
<keyword evidence="6" id="KW-1185">Reference proteome</keyword>
<dbReference type="Proteomes" id="UP000614490">
    <property type="component" value="Unassembled WGS sequence"/>
</dbReference>
<dbReference type="EMBL" id="JADZSC010000001">
    <property type="protein sequence ID" value="MBH0228764.1"/>
    <property type="molecule type" value="Genomic_DNA"/>
</dbReference>
<feature type="compositionally biased region" description="Polar residues" evidence="1">
    <location>
        <begin position="283"/>
        <end position="296"/>
    </location>
</feature>
<dbReference type="Pfam" id="PF10648">
    <property type="entry name" value="Gmad2"/>
    <property type="match status" value="1"/>
</dbReference>